<dbReference type="EMBL" id="JXTB01000049">
    <property type="protein sequence ID" value="PON70578.1"/>
    <property type="molecule type" value="Genomic_DNA"/>
</dbReference>
<gene>
    <name evidence="1" type="ORF">PanWU01x14_079520</name>
</gene>
<dbReference type="AlphaFoldDB" id="A0A2P5DBB7"/>
<dbReference type="Proteomes" id="UP000237105">
    <property type="component" value="Unassembled WGS sequence"/>
</dbReference>
<evidence type="ECO:0000313" key="1">
    <source>
        <dbReference type="EMBL" id="PON70578.1"/>
    </source>
</evidence>
<evidence type="ECO:0000313" key="2">
    <source>
        <dbReference type="Proteomes" id="UP000237105"/>
    </source>
</evidence>
<dbReference type="OrthoDB" id="10313963at2759"/>
<dbReference type="InterPro" id="IPR004158">
    <property type="entry name" value="DUF247_pln"/>
</dbReference>
<proteinExistence type="predicted"/>
<organism evidence="1 2">
    <name type="scientific">Parasponia andersonii</name>
    <name type="common">Sponia andersonii</name>
    <dbReference type="NCBI Taxonomy" id="3476"/>
    <lineage>
        <taxon>Eukaryota</taxon>
        <taxon>Viridiplantae</taxon>
        <taxon>Streptophyta</taxon>
        <taxon>Embryophyta</taxon>
        <taxon>Tracheophyta</taxon>
        <taxon>Spermatophyta</taxon>
        <taxon>Magnoliopsida</taxon>
        <taxon>eudicotyledons</taxon>
        <taxon>Gunneridae</taxon>
        <taxon>Pentapetalae</taxon>
        <taxon>rosids</taxon>
        <taxon>fabids</taxon>
        <taxon>Rosales</taxon>
        <taxon>Cannabaceae</taxon>
        <taxon>Parasponia</taxon>
    </lineage>
</organism>
<keyword evidence="2" id="KW-1185">Reference proteome</keyword>
<reference evidence="2" key="1">
    <citation type="submission" date="2016-06" db="EMBL/GenBank/DDBJ databases">
        <title>Parallel loss of symbiosis genes in relatives of nitrogen-fixing non-legume Parasponia.</title>
        <authorList>
            <person name="Van Velzen R."/>
            <person name="Holmer R."/>
            <person name="Bu F."/>
            <person name="Rutten L."/>
            <person name="Van Zeijl A."/>
            <person name="Liu W."/>
            <person name="Santuari L."/>
            <person name="Cao Q."/>
            <person name="Sharma T."/>
            <person name="Shen D."/>
            <person name="Roswanjaya Y."/>
            <person name="Wardhani T."/>
            <person name="Kalhor M.S."/>
            <person name="Jansen J."/>
            <person name="Van den Hoogen J."/>
            <person name="Gungor B."/>
            <person name="Hartog M."/>
            <person name="Hontelez J."/>
            <person name="Verver J."/>
            <person name="Yang W.-C."/>
            <person name="Schijlen E."/>
            <person name="Repin R."/>
            <person name="Schilthuizen M."/>
            <person name="Schranz E."/>
            <person name="Heidstra R."/>
            <person name="Miyata K."/>
            <person name="Fedorova E."/>
            <person name="Kohlen W."/>
            <person name="Bisseling T."/>
            <person name="Smit S."/>
            <person name="Geurts R."/>
        </authorList>
    </citation>
    <scope>NUCLEOTIDE SEQUENCE [LARGE SCALE GENOMIC DNA]</scope>
    <source>
        <strain evidence="2">cv. WU1-14</strain>
    </source>
</reference>
<accession>A0A2P5DBB7</accession>
<dbReference type="Pfam" id="PF03140">
    <property type="entry name" value="DUF247"/>
    <property type="match status" value="1"/>
</dbReference>
<name>A0A2P5DBB7_PARAD</name>
<protein>
    <submittedName>
        <fullName evidence="1">Uncharacterized protein</fullName>
    </submittedName>
</protein>
<sequence length="66" mass="7445">MLLSSGAEITNISKWKLMPSAISLQQVRINFKEATDTSSIFDVEFKNGVLQIPPLLTGRRTEPRRL</sequence>
<comment type="caution">
    <text evidence="1">The sequence shown here is derived from an EMBL/GenBank/DDBJ whole genome shotgun (WGS) entry which is preliminary data.</text>
</comment>